<reference evidence="2 3" key="1">
    <citation type="journal article" date="2014" name="Agronomy (Basel)">
        <title>A Draft Genome Sequence for Ensete ventricosum, the Drought-Tolerant Tree Against Hunger.</title>
        <authorList>
            <person name="Harrison J."/>
            <person name="Moore K.A."/>
            <person name="Paszkiewicz K."/>
            <person name="Jones T."/>
            <person name="Grant M."/>
            <person name="Ambacheew D."/>
            <person name="Muzemil S."/>
            <person name="Studholme D.J."/>
        </authorList>
    </citation>
    <scope>NUCLEOTIDE SEQUENCE [LARGE SCALE GENOMIC DNA]</scope>
</reference>
<accession>A0A426ZAE4</accession>
<evidence type="ECO:0000313" key="2">
    <source>
        <dbReference type="EMBL" id="RRT60929.1"/>
    </source>
</evidence>
<gene>
    <name evidence="2" type="ORF">B296_00016901</name>
</gene>
<feature type="domain" description="DUF569" evidence="1">
    <location>
        <begin position="233"/>
        <end position="377"/>
    </location>
</feature>
<name>A0A426ZAE4_ENSVE</name>
<dbReference type="PANTHER" id="PTHR31205">
    <property type="entry name" value="ACTIN CROSS-LINKING PROTEIN (DUF569)"/>
    <property type="match status" value="1"/>
</dbReference>
<dbReference type="InterPro" id="IPR007679">
    <property type="entry name" value="DUF569"/>
</dbReference>
<dbReference type="Pfam" id="PF04601">
    <property type="entry name" value="DUF569"/>
    <property type="match status" value="1"/>
</dbReference>
<dbReference type="Proteomes" id="UP000287651">
    <property type="component" value="Unassembled WGS sequence"/>
</dbReference>
<organism evidence="2 3">
    <name type="scientific">Ensete ventricosum</name>
    <name type="common">Abyssinian banana</name>
    <name type="synonym">Musa ensete</name>
    <dbReference type="NCBI Taxonomy" id="4639"/>
    <lineage>
        <taxon>Eukaryota</taxon>
        <taxon>Viridiplantae</taxon>
        <taxon>Streptophyta</taxon>
        <taxon>Embryophyta</taxon>
        <taxon>Tracheophyta</taxon>
        <taxon>Spermatophyta</taxon>
        <taxon>Magnoliopsida</taxon>
        <taxon>Liliopsida</taxon>
        <taxon>Zingiberales</taxon>
        <taxon>Musaceae</taxon>
        <taxon>Ensete</taxon>
    </lineage>
</organism>
<evidence type="ECO:0000259" key="1">
    <source>
        <dbReference type="Pfam" id="PF04601"/>
    </source>
</evidence>
<proteinExistence type="predicted"/>
<sequence>MPDLSSLLFGDGGGVLGAAPPGGASSRPAYLPPMSRRPCIDASVAASWVALRAVARSRCWTIGYRSRGRFEPDRKSNFTIELAQESGRLHELPRLGTVAALPQAGSPGLELHVTPFAGTSSGEPIELEFDRMGRAPGPGLGGRLLVVELRSGGRVSAWVGHRFLQKGPVGSRHDPFDGQVSSVIDFTIPLLHRGAGAFITIVTGYSYLNPLSSLLLIIPLHLTMSSVVLASGMEFFEEASTVRLRSIHNTYLVAEEYSQGVRLDRDGSCDGARWTVEIFTYLGDQHRLRLKSFYGRYLAAHRTETAFLRLTGNKVFQEEPLCFGPRVNWMPLRDGRRVRLKCVFDKFLRANAGPPPWGNSVTVDTPSYPYTRYWILWDVEILETSAPPPVSPVHICGGASCSSSPLTTDAAAAISIVRIPILLLGSRMFSTAIYRVV</sequence>
<dbReference type="EMBL" id="AMZH03007599">
    <property type="protein sequence ID" value="RRT60929.1"/>
    <property type="molecule type" value="Genomic_DNA"/>
</dbReference>
<dbReference type="CDD" id="cd23340">
    <property type="entry name" value="beta-trefoil_FSCN_ACP-like"/>
    <property type="match status" value="1"/>
</dbReference>
<dbReference type="Gene3D" id="2.80.10.50">
    <property type="match status" value="1"/>
</dbReference>
<dbReference type="InterPro" id="IPR008999">
    <property type="entry name" value="Actin-crosslinking"/>
</dbReference>
<dbReference type="PANTHER" id="PTHR31205:SF69">
    <property type="entry name" value="ACTIN CROSS-LINKING PROTEIN (DUF569)"/>
    <property type="match status" value="1"/>
</dbReference>
<protein>
    <recommendedName>
        <fullName evidence="1">DUF569 domain-containing protein</fullName>
    </recommendedName>
</protein>
<dbReference type="SUPFAM" id="SSF50405">
    <property type="entry name" value="Actin-crosslinking proteins"/>
    <property type="match status" value="1"/>
</dbReference>
<evidence type="ECO:0000313" key="3">
    <source>
        <dbReference type="Proteomes" id="UP000287651"/>
    </source>
</evidence>
<dbReference type="AlphaFoldDB" id="A0A426ZAE4"/>
<comment type="caution">
    <text evidence="2">The sequence shown here is derived from an EMBL/GenBank/DDBJ whole genome shotgun (WGS) entry which is preliminary data.</text>
</comment>